<evidence type="ECO:0000313" key="1">
    <source>
        <dbReference type="EMBL" id="KAL1204627.1"/>
    </source>
</evidence>
<protein>
    <submittedName>
        <fullName evidence="2">Uncharacterized protein</fullName>
    </submittedName>
</protein>
<dbReference type="PANTHER" id="PTHR35510">
    <property type="entry name" value="DBH-LIKE MONOOXYGENASE"/>
    <property type="match status" value="1"/>
</dbReference>
<comment type="caution">
    <text evidence="2">The sequence shown here is derived from an EMBL/GenBank/DDBJ whole genome shotgun (WGS) entry which is preliminary data.</text>
</comment>
<reference evidence="2 3" key="1">
    <citation type="submission" date="2024-04" db="EMBL/GenBank/DDBJ databases">
        <title>Genome assembly C_amara_ONT_v2.</title>
        <authorList>
            <person name="Yant L."/>
            <person name="Moore C."/>
            <person name="Slenker M."/>
        </authorList>
    </citation>
    <scope>NUCLEOTIDE SEQUENCE [LARGE SCALE GENOMIC DNA]</scope>
    <source>
        <tissue evidence="2">Leaf</tissue>
    </source>
</reference>
<dbReference type="AlphaFoldDB" id="A0ABD1BFC7"/>
<organism evidence="2 3">
    <name type="scientific">Cardamine amara subsp. amara</name>
    <dbReference type="NCBI Taxonomy" id="228776"/>
    <lineage>
        <taxon>Eukaryota</taxon>
        <taxon>Viridiplantae</taxon>
        <taxon>Streptophyta</taxon>
        <taxon>Embryophyta</taxon>
        <taxon>Tracheophyta</taxon>
        <taxon>Spermatophyta</taxon>
        <taxon>Magnoliopsida</taxon>
        <taxon>eudicotyledons</taxon>
        <taxon>Gunneridae</taxon>
        <taxon>Pentapetalae</taxon>
        <taxon>rosids</taxon>
        <taxon>malvids</taxon>
        <taxon>Brassicales</taxon>
        <taxon>Brassicaceae</taxon>
        <taxon>Cardamineae</taxon>
        <taxon>Cardamine</taxon>
    </lineage>
</organism>
<dbReference type="EMBL" id="JBANAX010000347">
    <property type="protein sequence ID" value="KAL1213255.1"/>
    <property type="molecule type" value="Genomic_DNA"/>
</dbReference>
<evidence type="ECO:0000313" key="3">
    <source>
        <dbReference type="Proteomes" id="UP001558713"/>
    </source>
</evidence>
<keyword evidence="3" id="KW-1185">Reference proteome</keyword>
<proteinExistence type="predicted"/>
<dbReference type="PANTHER" id="PTHR35510:SF1">
    <property type="entry name" value="DBH-LIKE MONOOXYGENASE"/>
    <property type="match status" value="1"/>
</dbReference>
<dbReference type="Proteomes" id="UP001558713">
    <property type="component" value="Unassembled WGS sequence"/>
</dbReference>
<dbReference type="EMBL" id="JBANAX010000529">
    <property type="protein sequence ID" value="KAL1204627.1"/>
    <property type="molecule type" value="Genomic_DNA"/>
</dbReference>
<accession>A0ABD1BFC7</accession>
<evidence type="ECO:0000313" key="2">
    <source>
        <dbReference type="EMBL" id="KAL1213255.1"/>
    </source>
</evidence>
<gene>
    <name evidence="2" type="ORF">V5N11_004027</name>
    <name evidence="1" type="ORF">V5N11_033263</name>
</gene>
<sequence length="192" mass="22451">MAGYDCLQMKKMKRKYMDRVNDDFSDFSLSSPATKIRRLDLDLPPIIEEDEIQSVPVNEEKAIVLYKPLQHYQPEQIIVDRDLVSGFKNRFVHDAVVADDIYEETKKNQAVVRWEPLQFKFFEDPSAPEIIEMDGEDEMMEEASMDVEEEASLPQQQEQFMGGLHQWQQQQQVHCLIPQLPQTNSTPISWCQ</sequence>
<name>A0ABD1BFC7_CARAN</name>